<protein>
    <submittedName>
        <fullName evidence="2">Uncharacterized protein</fullName>
    </submittedName>
</protein>
<dbReference type="EMBL" id="VXIV02001836">
    <property type="protein sequence ID" value="KAF6029266.1"/>
    <property type="molecule type" value="Genomic_DNA"/>
</dbReference>
<proteinExistence type="predicted"/>
<evidence type="ECO:0000256" key="1">
    <source>
        <dbReference type="SAM" id="MobiDB-lite"/>
    </source>
</evidence>
<name>A0A7J7JV98_BUGNE</name>
<reference evidence="2" key="1">
    <citation type="submission" date="2020-06" db="EMBL/GenBank/DDBJ databases">
        <title>Draft genome of Bugula neritina, a colonial animal packing powerful symbionts and potential medicines.</title>
        <authorList>
            <person name="Rayko M."/>
        </authorList>
    </citation>
    <scope>NUCLEOTIDE SEQUENCE [LARGE SCALE GENOMIC DNA]</scope>
    <source>
        <strain evidence="2">Kwan_BN1</strain>
    </source>
</reference>
<feature type="region of interest" description="Disordered" evidence="1">
    <location>
        <begin position="70"/>
        <end position="90"/>
    </location>
</feature>
<dbReference type="AlphaFoldDB" id="A0A7J7JV98"/>
<evidence type="ECO:0000313" key="2">
    <source>
        <dbReference type="EMBL" id="KAF6029266.1"/>
    </source>
</evidence>
<accession>A0A7J7JV98</accession>
<gene>
    <name evidence="2" type="ORF">EB796_012412</name>
</gene>
<comment type="caution">
    <text evidence="2">The sequence shown here is derived from an EMBL/GenBank/DDBJ whole genome shotgun (WGS) entry which is preliminary data.</text>
</comment>
<feature type="compositionally biased region" description="Basic and acidic residues" evidence="1">
    <location>
        <begin position="72"/>
        <end position="90"/>
    </location>
</feature>
<keyword evidence="3" id="KW-1185">Reference proteome</keyword>
<organism evidence="2 3">
    <name type="scientific">Bugula neritina</name>
    <name type="common">Brown bryozoan</name>
    <name type="synonym">Sertularia neritina</name>
    <dbReference type="NCBI Taxonomy" id="10212"/>
    <lineage>
        <taxon>Eukaryota</taxon>
        <taxon>Metazoa</taxon>
        <taxon>Spiralia</taxon>
        <taxon>Lophotrochozoa</taxon>
        <taxon>Bryozoa</taxon>
        <taxon>Gymnolaemata</taxon>
        <taxon>Cheilostomatida</taxon>
        <taxon>Flustrina</taxon>
        <taxon>Buguloidea</taxon>
        <taxon>Bugulidae</taxon>
        <taxon>Bugula</taxon>
    </lineage>
</organism>
<sequence length="90" mass="10018">MNSTRDSTEVLVTVWVTEYSPNFVKVEPPTDIEIGLNPAEEHAEDTAEYHAEDLVVKVEVPTADVEIELEPAEQHAEHGLRSCDNRGDVC</sequence>
<dbReference type="Proteomes" id="UP000593567">
    <property type="component" value="Unassembled WGS sequence"/>
</dbReference>
<evidence type="ECO:0000313" key="3">
    <source>
        <dbReference type="Proteomes" id="UP000593567"/>
    </source>
</evidence>